<accession>A0A502LI78</accession>
<name>A0A502LI78_HAEHA</name>
<organism evidence="3 4">
    <name type="scientific">Haemophilus haemolyticus</name>
    <dbReference type="NCBI Taxonomy" id="726"/>
    <lineage>
        <taxon>Bacteria</taxon>
        <taxon>Pseudomonadati</taxon>
        <taxon>Pseudomonadota</taxon>
        <taxon>Gammaproteobacteria</taxon>
        <taxon>Pasteurellales</taxon>
        <taxon>Pasteurellaceae</taxon>
        <taxon>Haemophilus</taxon>
    </lineage>
</organism>
<reference evidence="3 4" key="1">
    <citation type="submission" date="2019-01" db="EMBL/GenBank/DDBJ databases">
        <title>Comparative genomic analysis identifies haemin-independent Haemophilus haemolyticus: a formal re-classification of Haemophilus intermedius.</title>
        <authorList>
            <person name="Harris T.M."/>
            <person name="Price E.P."/>
            <person name="Sarovich D.S."/>
            <person name="Norskov-Lauritsen N."/>
            <person name="Beissbarth J."/>
            <person name="Chang A.B."/>
            <person name="Smith-Vaughan H.C."/>
        </authorList>
    </citation>
    <scope>NUCLEOTIDE SEQUENCE [LARGE SCALE GENOMIC DNA]</scope>
    <source>
        <strain evidence="3 4">60824 B Hi-4</strain>
    </source>
</reference>
<dbReference type="Proteomes" id="UP000316888">
    <property type="component" value="Unassembled WGS sequence"/>
</dbReference>
<dbReference type="AlphaFoldDB" id="A0A502LI78"/>
<comment type="caution">
    <text evidence="3">The sequence shown here is derived from an EMBL/GenBank/DDBJ whole genome shotgun (WGS) entry which is preliminary data.</text>
</comment>
<evidence type="ECO:0000313" key="3">
    <source>
        <dbReference type="EMBL" id="TPH22634.1"/>
    </source>
</evidence>
<proteinExistence type="predicted"/>
<evidence type="ECO:0000256" key="1">
    <source>
        <dbReference type="SAM" id="Coils"/>
    </source>
</evidence>
<gene>
    <name evidence="3" type="ORF">EUX48_06660</name>
</gene>
<evidence type="ECO:0000259" key="2">
    <source>
        <dbReference type="Pfam" id="PF10547"/>
    </source>
</evidence>
<feature type="coiled-coil region" evidence="1">
    <location>
        <begin position="123"/>
        <end position="171"/>
    </location>
</feature>
<keyword evidence="1" id="KW-0175">Coiled coil</keyword>
<evidence type="ECO:0000313" key="4">
    <source>
        <dbReference type="Proteomes" id="UP000316888"/>
    </source>
</evidence>
<sequence>MTTQISTQLQTVSFYGTDLITLKFNDVAYTAIRPIVEALGLSWGSQSIKLNKNRDKFGCFDIATPTNGGIQSMLCMPIKKLNGWLFSINPNKVRADLKERLENYQEECFLALWDYWTEGIARRDEVKNKLALWQQKKAEYTQRAGERGKLLQQCKSEKQALERELLQIKQLDLFVNL</sequence>
<dbReference type="RefSeq" id="WP_140537134.1">
    <property type="nucleotide sequence ID" value="NZ_SDPB01000019.1"/>
</dbReference>
<feature type="domain" description="Antirepressor protein ant N-terminal" evidence="2">
    <location>
        <begin position="11"/>
        <end position="121"/>
    </location>
</feature>
<dbReference type="InterPro" id="IPR018875">
    <property type="entry name" value="Antirepressor_Ant_N"/>
</dbReference>
<dbReference type="EMBL" id="SDPB01000019">
    <property type="protein sequence ID" value="TPH22634.1"/>
    <property type="molecule type" value="Genomic_DNA"/>
</dbReference>
<dbReference type="Pfam" id="PF10547">
    <property type="entry name" value="P22_AR_N"/>
    <property type="match status" value="1"/>
</dbReference>
<protein>
    <recommendedName>
        <fullName evidence="2">Antirepressor protein ant N-terminal domain-containing protein</fullName>
    </recommendedName>
</protein>
<dbReference type="PRINTS" id="PR01994">
    <property type="entry name" value="ANTIREPRESSR"/>
</dbReference>